<dbReference type="EMBL" id="CP018082">
    <property type="protein sequence ID" value="APE33793.1"/>
    <property type="molecule type" value="Genomic_DNA"/>
</dbReference>
<accession>A0A1J0VP48</accession>
<dbReference type="OrthoDB" id="4564385at2"/>
<proteinExistence type="predicted"/>
<dbReference type="AlphaFoldDB" id="A0A1J0VP48"/>
<keyword evidence="3" id="KW-1185">Reference proteome</keyword>
<gene>
    <name evidence="2" type="ORF">BOX37_07210</name>
</gene>
<dbReference type="RefSeq" id="WP_071926976.1">
    <property type="nucleotide sequence ID" value="NZ_CP018082.1"/>
</dbReference>
<organism evidence="2 3">
    <name type="scientific">Nocardia mangyaensis</name>
    <dbReference type="NCBI Taxonomy" id="2213200"/>
    <lineage>
        <taxon>Bacteria</taxon>
        <taxon>Bacillati</taxon>
        <taxon>Actinomycetota</taxon>
        <taxon>Actinomycetes</taxon>
        <taxon>Mycobacteriales</taxon>
        <taxon>Nocardiaceae</taxon>
        <taxon>Nocardia</taxon>
    </lineage>
</organism>
<name>A0A1J0VP48_9NOCA</name>
<evidence type="ECO:0000313" key="3">
    <source>
        <dbReference type="Proteomes" id="UP000183810"/>
    </source>
</evidence>
<evidence type="ECO:0000256" key="1">
    <source>
        <dbReference type="SAM" id="MobiDB-lite"/>
    </source>
</evidence>
<evidence type="ECO:0000313" key="2">
    <source>
        <dbReference type="EMBL" id="APE33793.1"/>
    </source>
</evidence>
<dbReference type="Proteomes" id="UP000183810">
    <property type="component" value="Chromosome"/>
</dbReference>
<feature type="region of interest" description="Disordered" evidence="1">
    <location>
        <begin position="104"/>
        <end position="135"/>
    </location>
</feature>
<sequence>MSTEHGQEPFYDPEDLLDELDSIIAAQAILQRRTVALQARYAALEPYADRFDEIDPERDWIPRTFGSVNVESTARGLGYAVGPAESFADWLGHTRDSASKIRVYPRPDRAQTERVSGNAIADAITRNADRDGVER</sequence>
<dbReference type="KEGG" id="nsl:BOX37_07210"/>
<protein>
    <submittedName>
        <fullName evidence="2">Uncharacterized protein</fullName>
    </submittedName>
</protein>
<reference evidence="2" key="1">
    <citation type="submission" date="2016-11" db="EMBL/GenBank/DDBJ databases">
        <authorList>
            <person name="Jaros S."/>
            <person name="Januszkiewicz K."/>
            <person name="Wedrychowicz H."/>
        </authorList>
    </citation>
    <scope>NUCLEOTIDE SEQUENCE [LARGE SCALE GENOMIC DNA]</scope>
    <source>
        <strain evidence="2">Y48</strain>
    </source>
</reference>